<keyword evidence="4" id="KW-1185">Reference proteome</keyword>
<accession>A0A1H6B6Q7</accession>
<name>A0A1H6B6Q7_9BACT</name>
<dbReference type="RefSeq" id="WP_103934427.1">
    <property type="nucleotide sequence ID" value="NZ_FNVA01000006.1"/>
</dbReference>
<feature type="signal peptide" evidence="2">
    <location>
        <begin position="1"/>
        <end position="18"/>
    </location>
</feature>
<evidence type="ECO:0000313" key="3">
    <source>
        <dbReference type="EMBL" id="SEG56543.1"/>
    </source>
</evidence>
<dbReference type="EMBL" id="FNVA01000006">
    <property type="protein sequence ID" value="SEG56543.1"/>
    <property type="molecule type" value="Genomic_DNA"/>
</dbReference>
<evidence type="ECO:0000256" key="1">
    <source>
        <dbReference type="SAM" id="MobiDB-lite"/>
    </source>
</evidence>
<dbReference type="Pfam" id="PF01391">
    <property type="entry name" value="Collagen"/>
    <property type="match status" value="1"/>
</dbReference>
<dbReference type="AlphaFoldDB" id="A0A1H6B6Q7"/>
<dbReference type="InterPro" id="IPR008160">
    <property type="entry name" value="Collagen"/>
</dbReference>
<proteinExistence type="predicted"/>
<dbReference type="PANTHER" id="PTHR24637:SF421">
    <property type="entry name" value="CUTICLE COLLAGEN DPY-2"/>
    <property type="match status" value="1"/>
</dbReference>
<feature type="compositionally biased region" description="Low complexity" evidence="1">
    <location>
        <begin position="211"/>
        <end position="249"/>
    </location>
</feature>
<keyword evidence="2" id="KW-0732">Signal</keyword>
<sequence>MKRIALLLALAAALPACAQTPLTSVTASSISMGGVPIAQGTVRLTPVTETGQPWPVVQSGGGLNGPAAFSCSLVNGAIVGSCQVPNACATTPANIDYNIEIRNTVTSASFTLKVVPGVCGTSWPLDRYAPAAATTTYIAGPQGAPGANGAVWWTSSGAQSNGVGANGDLDLDIVGGNVYERIAGVWVLQGNLRGPQGATGAAGAMGPQGLTGATGPQGSTGPAGATGASGAAGATGATGTAGATGPAGPAPNCTGIVKSTSGTAACAASADIVAAVGAGVYDAANAAATAQATAIASSLQRSSNLSDLASASTARTNLGLGSVATHAATEFFQLSTMTAPGFAVATAAGTAGQVNGNNCVPYMDSSSSTAPICGTPLNLISVFKTTLCGGASMVAGSAINPFGELRVDCEAGTPFSATQMQNACNDVTSWFASHFTSLLIGFGPGTYLDPGCIGQMPVNTYHATTHYRGVGGGAAGANTVLSGTSPVTIIQETGSTVPSVAAFYHGDTASVGSGLDHVEIEKLVIDAYYVTAGLQIGDVSAPIIRDVSIYHAKGFGAALADPNGTQVVGHGRAVEHHIENLRIVGDSDYGQVVSYNRCTTPSGVWAGTGYTCGGTSGSGTFVGGSFDYSQNNYNGVEVHITSLYEGLNAPCTTGTPVATPNMTLVSGTTYTVSSLTLSGTASGCNLPVYVYVTLKPNATTGLWYPANATDFEADGEKVEGIFDTAFMTLGSGAHTHAHCWSSPWVCAYDGGQSQWIASDFDTFAHIGYLCYSCNSQMSKTNWVYATTPAPGAVKIYIQNSSSVISIDGETCGGQIPNPVSTNSGDFEYSGYWGYYDGLPSGMANLPSTWTLHSLRSCFNPTLAMPEQTPSLSLPLIYREAALTVQSNNIDGGRGLETITLSANTTFGLTNLTTPIPSLRLQICQPATGSTTYTVTFPSTVHVPSSVVTAINGMAVNTCAVLDFASFNSSTLELFADREGLAP</sequence>
<dbReference type="Proteomes" id="UP000236728">
    <property type="component" value="Unassembled WGS sequence"/>
</dbReference>
<evidence type="ECO:0000256" key="2">
    <source>
        <dbReference type="SAM" id="SignalP"/>
    </source>
</evidence>
<protein>
    <submittedName>
        <fullName evidence="3">Collagen triple helix repeat-containing protein</fullName>
    </submittedName>
</protein>
<feature type="chain" id="PRO_5009293519" evidence="2">
    <location>
        <begin position="19"/>
        <end position="982"/>
    </location>
</feature>
<organism evidence="3 4">
    <name type="scientific">Bryocella elongata</name>
    <dbReference type="NCBI Taxonomy" id="863522"/>
    <lineage>
        <taxon>Bacteria</taxon>
        <taxon>Pseudomonadati</taxon>
        <taxon>Acidobacteriota</taxon>
        <taxon>Terriglobia</taxon>
        <taxon>Terriglobales</taxon>
        <taxon>Acidobacteriaceae</taxon>
        <taxon>Bryocella</taxon>
    </lineage>
</organism>
<keyword evidence="3" id="KW-0176">Collagen</keyword>
<gene>
    <name evidence="3" type="ORF">SAMN05421819_3578</name>
</gene>
<feature type="region of interest" description="Disordered" evidence="1">
    <location>
        <begin position="197"/>
        <end position="249"/>
    </location>
</feature>
<dbReference type="PANTHER" id="PTHR24637">
    <property type="entry name" value="COLLAGEN"/>
    <property type="match status" value="1"/>
</dbReference>
<evidence type="ECO:0000313" key="4">
    <source>
        <dbReference type="Proteomes" id="UP000236728"/>
    </source>
</evidence>
<reference evidence="3 4" key="1">
    <citation type="submission" date="2016-10" db="EMBL/GenBank/DDBJ databases">
        <authorList>
            <person name="de Groot N.N."/>
        </authorList>
    </citation>
    <scope>NUCLEOTIDE SEQUENCE [LARGE SCALE GENOMIC DNA]</scope>
    <source>
        <strain evidence="3 4">DSM 22489</strain>
    </source>
</reference>